<gene>
    <name evidence="6" type="ORF">PZ740_11790</name>
</gene>
<dbReference type="InterPro" id="IPR000847">
    <property type="entry name" value="LysR_HTH_N"/>
</dbReference>
<evidence type="ECO:0000313" key="6">
    <source>
        <dbReference type="EMBL" id="MDF1587061.1"/>
    </source>
</evidence>
<dbReference type="InterPro" id="IPR037424">
    <property type="entry name" value="NocR_PBP2"/>
</dbReference>
<dbReference type="Proteomes" id="UP001301140">
    <property type="component" value="Unassembled WGS sequence"/>
</dbReference>
<dbReference type="SUPFAM" id="SSF53850">
    <property type="entry name" value="Periplasmic binding protein-like II"/>
    <property type="match status" value="1"/>
</dbReference>
<dbReference type="RefSeq" id="WP_327789483.1">
    <property type="nucleotide sequence ID" value="NZ_JARGEQ010000104.1"/>
</dbReference>
<evidence type="ECO:0000256" key="1">
    <source>
        <dbReference type="ARBA" id="ARBA00009437"/>
    </source>
</evidence>
<dbReference type="PANTHER" id="PTHR30427:SF1">
    <property type="entry name" value="TRANSCRIPTIONAL ACTIVATOR PROTEIN LYSR"/>
    <property type="match status" value="1"/>
</dbReference>
<dbReference type="PROSITE" id="PS50931">
    <property type="entry name" value="HTH_LYSR"/>
    <property type="match status" value="1"/>
</dbReference>
<keyword evidence="3" id="KW-0238">DNA-binding</keyword>
<accession>A0AAP3XS92</accession>
<evidence type="ECO:0000256" key="4">
    <source>
        <dbReference type="ARBA" id="ARBA00023163"/>
    </source>
</evidence>
<dbReference type="GO" id="GO:0043565">
    <property type="term" value="F:sequence-specific DNA binding"/>
    <property type="evidence" value="ECO:0007669"/>
    <property type="project" value="TreeGrafter"/>
</dbReference>
<organism evidence="6 7">
    <name type="scientific">Marinimicrococcus flavescens</name>
    <dbReference type="NCBI Taxonomy" id="3031815"/>
    <lineage>
        <taxon>Bacteria</taxon>
        <taxon>Pseudomonadati</taxon>
        <taxon>Pseudomonadota</taxon>
        <taxon>Alphaproteobacteria</taxon>
        <taxon>Geminicoccales</taxon>
        <taxon>Geminicoccaceae</taxon>
        <taxon>Marinimicrococcus</taxon>
    </lineage>
</organism>
<dbReference type="AlphaFoldDB" id="A0AAP3XS92"/>
<comment type="similarity">
    <text evidence="1">Belongs to the LysR transcriptional regulatory family.</text>
</comment>
<dbReference type="InterPro" id="IPR036388">
    <property type="entry name" value="WH-like_DNA-bd_sf"/>
</dbReference>
<evidence type="ECO:0000256" key="3">
    <source>
        <dbReference type="ARBA" id="ARBA00023125"/>
    </source>
</evidence>
<dbReference type="EMBL" id="JARGEQ010000104">
    <property type="protein sequence ID" value="MDF1587061.1"/>
    <property type="molecule type" value="Genomic_DNA"/>
</dbReference>
<proteinExistence type="inferred from homology"/>
<evidence type="ECO:0000256" key="2">
    <source>
        <dbReference type="ARBA" id="ARBA00023015"/>
    </source>
</evidence>
<dbReference type="GO" id="GO:0010628">
    <property type="term" value="P:positive regulation of gene expression"/>
    <property type="evidence" value="ECO:0007669"/>
    <property type="project" value="TreeGrafter"/>
</dbReference>
<evidence type="ECO:0000259" key="5">
    <source>
        <dbReference type="PROSITE" id="PS50931"/>
    </source>
</evidence>
<name>A0AAP3XS92_9PROT</name>
<dbReference type="Gene3D" id="1.10.10.10">
    <property type="entry name" value="Winged helix-like DNA-binding domain superfamily/Winged helix DNA-binding domain"/>
    <property type="match status" value="1"/>
</dbReference>
<dbReference type="PRINTS" id="PR00039">
    <property type="entry name" value="HTHLYSR"/>
</dbReference>
<keyword evidence="4" id="KW-0804">Transcription</keyword>
<dbReference type="Pfam" id="PF00126">
    <property type="entry name" value="HTH_1"/>
    <property type="match status" value="1"/>
</dbReference>
<keyword evidence="2" id="KW-0805">Transcription regulation</keyword>
<dbReference type="Gene3D" id="3.40.190.290">
    <property type="match status" value="1"/>
</dbReference>
<dbReference type="PANTHER" id="PTHR30427">
    <property type="entry name" value="TRANSCRIPTIONAL ACTIVATOR PROTEIN LYSR"/>
    <property type="match status" value="1"/>
</dbReference>
<dbReference type="CDD" id="cd08415">
    <property type="entry name" value="PBP2_LysR_opines_like"/>
    <property type="match status" value="1"/>
</dbReference>
<feature type="domain" description="HTH lysR-type" evidence="5">
    <location>
        <begin position="1"/>
        <end position="58"/>
    </location>
</feature>
<dbReference type="GO" id="GO:0003700">
    <property type="term" value="F:DNA-binding transcription factor activity"/>
    <property type="evidence" value="ECO:0007669"/>
    <property type="project" value="InterPro"/>
</dbReference>
<dbReference type="SUPFAM" id="SSF46785">
    <property type="entry name" value="Winged helix' DNA-binding domain"/>
    <property type="match status" value="1"/>
</dbReference>
<dbReference type="Pfam" id="PF03466">
    <property type="entry name" value="LysR_substrate"/>
    <property type="match status" value="1"/>
</dbReference>
<keyword evidence="7" id="KW-1185">Reference proteome</keyword>
<dbReference type="InterPro" id="IPR005119">
    <property type="entry name" value="LysR_subst-bd"/>
</dbReference>
<sequence>MNVRQLEAFRAVMLTGTVTAAAEMLHVSQPAVSKLIAGLEATCGYDLFVRKAGRALPTPEAQQLYCKVEQMFVGVHAIRRESDRIRDQASGQVAIAAFPALAGRALPRLLTGFLASRPDLRLSLRSMASRRVLETVGAQQADIGFSIMPCEHPGVDVEHLHRLERVCVVPRGHRLAGARSVSPEDLRGEPFVSLNVEDPDHLAIEKVFCDLGIQRRLRIETLHSETACSFVANGAGVTIIDPLTPAEHGDAVIALPFVPPVYLNVWLLWPSHRIRSKLALSIADLVRDWLAATYPPGSAAPVALPADNLRG</sequence>
<reference evidence="6 7" key="1">
    <citation type="submission" date="2023-03" db="EMBL/GenBank/DDBJ databases">
        <title>YIM 152171 draft genome.</title>
        <authorList>
            <person name="Yang Z."/>
        </authorList>
    </citation>
    <scope>NUCLEOTIDE SEQUENCE [LARGE SCALE GENOMIC DNA]</scope>
    <source>
        <strain evidence="6 7">YIM 152171</strain>
    </source>
</reference>
<protein>
    <submittedName>
        <fullName evidence="6">LysR substrate-binding domain-containing protein</fullName>
    </submittedName>
</protein>
<evidence type="ECO:0000313" key="7">
    <source>
        <dbReference type="Proteomes" id="UP001301140"/>
    </source>
</evidence>
<comment type="caution">
    <text evidence="6">The sequence shown here is derived from an EMBL/GenBank/DDBJ whole genome shotgun (WGS) entry which is preliminary data.</text>
</comment>
<dbReference type="InterPro" id="IPR036390">
    <property type="entry name" value="WH_DNA-bd_sf"/>
</dbReference>